<evidence type="ECO:0000313" key="2">
    <source>
        <dbReference type="Proteomes" id="UP001151071"/>
    </source>
</evidence>
<dbReference type="AlphaFoldDB" id="A0A9X3Z3T2"/>
<dbReference type="EMBL" id="JAPYYP010000014">
    <property type="protein sequence ID" value="MDA5109201.1"/>
    <property type="molecule type" value="Genomic_DNA"/>
</dbReference>
<accession>A0A9X3Z3T2</accession>
<name>A0A9X3Z3T2_9BACL</name>
<sequence>MGAQLNVTLYTRRGIEFSECDKMLRKNNVICDIIEIEIIEDWEYHHQHFLSPDTDLALLHEHIEQGKICFVRCMVNQSAHGGCYVQKNNGIYELSAWFDLDRYPELDVDHVSERNRWFYERLSREIGSLVEHKDFVMGGVGVETTITYADNVKEMMENSYNVFRWFLPFSFGEQLIGYREEKTSNLFVLDKVE</sequence>
<organism evidence="1 2">
    <name type="scientific">Brevibacillus thermoruber</name>
    <dbReference type="NCBI Taxonomy" id="33942"/>
    <lineage>
        <taxon>Bacteria</taxon>
        <taxon>Bacillati</taxon>
        <taxon>Bacillota</taxon>
        <taxon>Bacilli</taxon>
        <taxon>Bacillales</taxon>
        <taxon>Paenibacillaceae</taxon>
        <taxon>Brevibacillus</taxon>
    </lineage>
</organism>
<protein>
    <submittedName>
        <fullName evidence="1">Uncharacterized protein</fullName>
    </submittedName>
</protein>
<evidence type="ECO:0000313" key="1">
    <source>
        <dbReference type="EMBL" id="MDA5109201.1"/>
    </source>
</evidence>
<dbReference type="Proteomes" id="UP001151071">
    <property type="component" value="Unassembled WGS sequence"/>
</dbReference>
<keyword evidence="2" id="KW-1185">Reference proteome</keyword>
<comment type="caution">
    <text evidence="1">The sequence shown here is derived from an EMBL/GenBank/DDBJ whole genome shotgun (WGS) entry which is preliminary data.</text>
</comment>
<gene>
    <name evidence="1" type="ORF">O3V59_12570</name>
</gene>
<reference evidence="1" key="1">
    <citation type="submission" date="2022-12" db="EMBL/GenBank/DDBJ databases">
        <title>Draft genome sequence of the thermophilic strain Brevibacillus thermoruber HT42, isolated from Los Humeros, Puebla, Mexico, with biotechnological potential.</title>
        <authorList>
            <person name="Lara Sanchez J."/>
            <person name="Solis Palacios R."/>
            <person name="Bustos Baena A.S."/>
            <person name="Ruz Baez A.E."/>
            <person name="Espinosa Luna G."/>
            <person name="Oliart Ros R.M."/>
        </authorList>
    </citation>
    <scope>NUCLEOTIDE SEQUENCE</scope>
    <source>
        <strain evidence="1">HT42</strain>
    </source>
</reference>
<proteinExistence type="predicted"/>
<dbReference type="RefSeq" id="WP_271140257.1">
    <property type="nucleotide sequence ID" value="NZ_JAPYYP010000014.1"/>
</dbReference>